<evidence type="ECO:0000313" key="8">
    <source>
        <dbReference type="EMBL" id="ALI37413.1"/>
    </source>
</evidence>
<evidence type="ECO:0000259" key="7">
    <source>
        <dbReference type="Pfam" id="PF00694"/>
    </source>
</evidence>
<dbReference type="GO" id="GO:0003994">
    <property type="term" value="F:aconitate hydratase activity"/>
    <property type="evidence" value="ECO:0007669"/>
    <property type="project" value="UniProtKB-EC"/>
</dbReference>
<dbReference type="Proteomes" id="UP000058925">
    <property type="component" value="Chromosome"/>
</dbReference>
<reference evidence="9" key="1">
    <citation type="submission" date="2015-10" db="EMBL/GenBank/DDBJ databases">
        <title>Niche specialization of a soil ammonia-oxidizing archaeon, Candidatus Nitrosocosmicus oleophilus.</title>
        <authorList>
            <person name="Jung M.-Y."/>
            <person name="Rhee S.-K."/>
        </authorList>
    </citation>
    <scope>NUCLEOTIDE SEQUENCE [LARGE SCALE GENOMIC DNA]</scope>
    <source>
        <strain evidence="9">MY3</strain>
    </source>
</reference>
<keyword evidence="5 8" id="KW-0456">Lyase</keyword>
<keyword evidence="2" id="KW-0809">Transit peptide</keyword>
<dbReference type="SUPFAM" id="SSF52016">
    <property type="entry name" value="LeuD/IlvD-like"/>
    <property type="match status" value="1"/>
</dbReference>
<dbReference type="KEGG" id="taa:NMY3_03228"/>
<dbReference type="Pfam" id="PF00330">
    <property type="entry name" value="Aconitase"/>
    <property type="match status" value="1"/>
</dbReference>
<evidence type="ECO:0000313" key="9">
    <source>
        <dbReference type="Proteomes" id="UP000058925"/>
    </source>
</evidence>
<dbReference type="InterPro" id="IPR015928">
    <property type="entry name" value="Aconitase/3IPM_dehydase_swvl"/>
</dbReference>
<dbReference type="FunFam" id="3.30.499.10:FF:000004">
    <property type="entry name" value="Aconitate hydratase, mitochondrial"/>
    <property type="match status" value="1"/>
</dbReference>
<dbReference type="Gene3D" id="3.20.19.10">
    <property type="entry name" value="Aconitase, domain 4"/>
    <property type="match status" value="1"/>
</dbReference>
<dbReference type="InterPro" id="IPR000573">
    <property type="entry name" value="AconitaseA/IPMdHydase_ssu_swvl"/>
</dbReference>
<dbReference type="InterPro" id="IPR015931">
    <property type="entry name" value="Acnase/IPM_dHydase_lsu_aba_1/3"/>
</dbReference>
<feature type="domain" description="Aconitase A/isopropylmalate dehydratase small subunit swivel" evidence="7">
    <location>
        <begin position="638"/>
        <end position="766"/>
    </location>
</feature>
<dbReference type="InterPro" id="IPR015932">
    <property type="entry name" value="Aconitase_dom2"/>
</dbReference>
<keyword evidence="3" id="KW-0408">Iron</keyword>
<dbReference type="InterPro" id="IPR006248">
    <property type="entry name" value="Aconitase_mito-like"/>
</dbReference>
<accession>A0A654M3Z3</accession>
<dbReference type="GO" id="GO:0046872">
    <property type="term" value="F:metal ion binding"/>
    <property type="evidence" value="ECO:0007669"/>
    <property type="project" value="UniProtKB-KW"/>
</dbReference>
<dbReference type="InterPro" id="IPR001030">
    <property type="entry name" value="Acoase/IPM_deHydtase_lsu_aba"/>
</dbReference>
<dbReference type="Gene3D" id="3.40.1060.10">
    <property type="entry name" value="Aconitase, Domain 2"/>
    <property type="match status" value="1"/>
</dbReference>
<dbReference type="PANTHER" id="PTHR43160:SF4">
    <property type="entry name" value="ACONITATE HYDRATASE B"/>
    <property type="match status" value="1"/>
</dbReference>
<proteinExistence type="predicted"/>
<dbReference type="NCBIfam" id="NF005558">
    <property type="entry name" value="PRK07229.1"/>
    <property type="match status" value="1"/>
</dbReference>
<gene>
    <name evidence="8" type="primary">citB</name>
    <name evidence="8" type="ORF">NMY3_03228</name>
</gene>
<keyword evidence="9" id="KW-1185">Reference proteome</keyword>
<dbReference type="NCBIfam" id="TIGR01340">
    <property type="entry name" value="aconitase_mito"/>
    <property type="match status" value="1"/>
</dbReference>
<sequence>MLKNKIENRCLLRHRRRNYINARKTSNPNSRVQFCYSYDGNQCISDKYWQVHFKVRVFCMSSQNSLKLKGKTTKTDLVSKVYEKLQKNILKFKQVSNKPLTLGEKILIGHLDESTDFMTFNGLTPGNGYILLNPDRVALQDVTGQTTILQFMQAGIKQVLVPTTVHCDHLIQARVGSDSDTKAAIYENNEVYQFLESASRKYGIGFWKPGAGIIHQVVLENYAFPGGLMIGTDSHTPNAGGLGMLAIGVGGLDAAEVMAGLPWEVLYPKRIGVYLTGKLNGWTSPKDIILFVASKLTVSGGTNAIIEYFGPGARSVSCTGKATITNMGAEIGATCSVFSYDDKMESYLISTGRKDLADIANKNKELLTPDPEIEKEISQNRDNATKYFDQLIEINLDELEPYIVGPHTPDLARPISKMAEDIQKNNYLDTISVSLIGSCTNSSYEDMSRAADIAKQAIEKGIKTKTPLQVTPGSEMIRETIERDGQIQLLRDIGANVLANACGPCIGQWSRPEIKKGEPNTIVTSYNRNFPGRNDGRRETMNFIGSPELVIALALGGRLSFNPLKDELEASDGTKFKLDPPKIAPEVPKDGFKDTVDIYVAPATDPESVAVVIDKNSQRLQALEPFLEWDGNDFIKLPVLTKVKGKCTTDHISPAGPWLMYRGHLDRLSDNLLLGAVNAFRDGEVGKGLNLLNKNIETFSHIAREYRKNGLKWIIIGDKNYGEGSSREHAAMTPRYLGCAAVIAKSFARIHETNLKKQGILALTFVESSDYEKIREDDRISIIDLQDLRPKGVVTANLYHSDGTVEQIPLIHSYNDAQLKWFRAGSALNILRSTERV</sequence>
<dbReference type="FunFam" id="3.20.19.10:FF:000002">
    <property type="entry name" value="Aconitate hydratase, mitochondrial"/>
    <property type="match status" value="1"/>
</dbReference>
<evidence type="ECO:0000256" key="4">
    <source>
        <dbReference type="ARBA" id="ARBA00023014"/>
    </source>
</evidence>
<dbReference type="Gene3D" id="3.30.499.10">
    <property type="entry name" value="Aconitase, domain 3"/>
    <property type="match status" value="2"/>
</dbReference>
<protein>
    <submittedName>
        <fullName evidence="8">Aconitate hydratase</fullName>
        <ecNumber evidence="8">4.2.1.3</ecNumber>
    </submittedName>
</protein>
<dbReference type="InterPro" id="IPR036008">
    <property type="entry name" value="Aconitase_4Fe-4S_dom"/>
</dbReference>
<keyword evidence="4" id="KW-0411">Iron-sulfur</keyword>
<dbReference type="EC" id="4.2.1.3" evidence="8"/>
<dbReference type="PROSITE" id="PS01244">
    <property type="entry name" value="ACONITASE_2"/>
    <property type="match status" value="1"/>
</dbReference>
<keyword evidence="1" id="KW-0479">Metal-binding</keyword>
<dbReference type="PANTHER" id="PTHR43160">
    <property type="entry name" value="ACONITATE HYDRATASE B"/>
    <property type="match status" value="1"/>
</dbReference>
<name>A0A654M3Z3_9ARCH</name>
<evidence type="ECO:0000259" key="6">
    <source>
        <dbReference type="Pfam" id="PF00330"/>
    </source>
</evidence>
<dbReference type="GO" id="GO:0051539">
    <property type="term" value="F:4 iron, 4 sulfur cluster binding"/>
    <property type="evidence" value="ECO:0007669"/>
    <property type="project" value="InterPro"/>
</dbReference>
<dbReference type="InterPro" id="IPR050926">
    <property type="entry name" value="Aconitase/IPM_isomerase"/>
</dbReference>
<dbReference type="Pfam" id="PF00694">
    <property type="entry name" value="Aconitase_C"/>
    <property type="match status" value="1"/>
</dbReference>
<dbReference type="AlphaFoldDB" id="A0A654M3Z3"/>
<dbReference type="GO" id="GO:0006099">
    <property type="term" value="P:tricarboxylic acid cycle"/>
    <property type="evidence" value="ECO:0007669"/>
    <property type="project" value="InterPro"/>
</dbReference>
<feature type="domain" description="Aconitase/3-isopropylmalate dehydratase large subunit alpha/beta/alpha" evidence="6">
    <location>
        <begin position="129"/>
        <end position="557"/>
    </location>
</feature>
<evidence type="ECO:0000256" key="1">
    <source>
        <dbReference type="ARBA" id="ARBA00022723"/>
    </source>
</evidence>
<organism evidence="8 9">
    <name type="scientific">Candidatus Nitrosocosmicus oleophilus</name>
    <dbReference type="NCBI Taxonomy" id="1353260"/>
    <lineage>
        <taxon>Archaea</taxon>
        <taxon>Nitrososphaerota</taxon>
        <taxon>Nitrososphaeria</taxon>
        <taxon>Nitrososphaerales</taxon>
        <taxon>Nitrososphaeraceae</taxon>
        <taxon>Candidatus Nitrosocosmicus</taxon>
    </lineage>
</organism>
<dbReference type="SUPFAM" id="SSF53732">
    <property type="entry name" value="Aconitase iron-sulfur domain"/>
    <property type="match status" value="1"/>
</dbReference>
<evidence type="ECO:0000256" key="5">
    <source>
        <dbReference type="ARBA" id="ARBA00023239"/>
    </source>
</evidence>
<dbReference type="PRINTS" id="PR00415">
    <property type="entry name" value="ACONITASE"/>
</dbReference>
<dbReference type="PROSITE" id="PS00450">
    <property type="entry name" value="ACONITASE_1"/>
    <property type="match status" value="1"/>
</dbReference>
<evidence type="ECO:0000256" key="3">
    <source>
        <dbReference type="ARBA" id="ARBA00023004"/>
    </source>
</evidence>
<dbReference type="EMBL" id="CP012850">
    <property type="protein sequence ID" value="ALI37413.1"/>
    <property type="molecule type" value="Genomic_DNA"/>
</dbReference>
<dbReference type="InterPro" id="IPR018136">
    <property type="entry name" value="Aconitase_4Fe-4S_BS"/>
</dbReference>
<evidence type="ECO:0000256" key="2">
    <source>
        <dbReference type="ARBA" id="ARBA00022946"/>
    </source>
</evidence>
<dbReference type="FunFam" id="3.40.1060.10:FF:000001">
    <property type="entry name" value="Aconitate hydratase, mitochondrial"/>
    <property type="match status" value="1"/>
</dbReference>
<dbReference type="FunFam" id="3.30.499.10:FF:000003">
    <property type="entry name" value="Aconitate hydratase, mitochondrial"/>
    <property type="match status" value="1"/>
</dbReference>